<dbReference type="InterPro" id="IPR000847">
    <property type="entry name" value="LysR_HTH_N"/>
</dbReference>
<evidence type="ECO:0000256" key="1">
    <source>
        <dbReference type="ARBA" id="ARBA00009437"/>
    </source>
</evidence>
<accession>A0A660CMF2</accession>
<name>A0A660CMF2_9PSEU</name>
<reference evidence="6 7" key="1">
    <citation type="submission" date="2019-07" db="EMBL/GenBank/DDBJ databases">
        <title>R&amp;d 2014.</title>
        <authorList>
            <person name="Klenk H.-P."/>
        </authorList>
    </citation>
    <scope>NUCLEOTIDE SEQUENCE [LARGE SCALE GENOMIC DNA]</scope>
    <source>
        <strain evidence="6 7">DSM 43194</strain>
    </source>
</reference>
<evidence type="ECO:0000256" key="4">
    <source>
        <dbReference type="ARBA" id="ARBA00023163"/>
    </source>
</evidence>
<dbReference type="PANTHER" id="PTHR30346:SF29">
    <property type="entry name" value="LYSR SUBSTRATE-BINDING"/>
    <property type="match status" value="1"/>
</dbReference>
<dbReference type="Pfam" id="PF03466">
    <property type="entry name" value="LysR_substrate"/>
    <property type="match status" value="1"/>
</dbReference>
<evidence type="ECO:0000259" key="5">
    <source>
        <dbReference type="PROSITE" id="PS50931"/>
    </source>
</evidence>
<dbReference type="InterPro" id="IPR036388">
    <property type="entry name" value="WH-like_DNA-bd_sf"/>
</dbReference>
<dbReference type="EMBL" id="VLJV01000001">
    <property type="protein sequence ID" value="TWH22421.1"/>
    <property type="molecule type" value="Genomic_DNA"/>
</dbReference>
<evidence type="ECO:0000256" key="3">
    <source>
        <dbReference type="ARBA" id="ARBA00023125"/>
    </source>
</evidence>
<dbReference type="SUPFAM" id="SSF46785">
    <property type="entry name" value="Winged helix' DNA-binding domain"/>
    <property type="match status" value="1"/>
</dbReference>
<gene>
    <name evidence="6" type="ORF">JD82_04302</name>
</gene>
<organism evidence="6 7">
    <name type="scientific">Prauserella rugosa</name>
    <dbReference type="NCBI Taxonomy" id="43354"/>
    <lineage>
        <taxon>Bacteria</taxon>
        <taxon>Bacillati</taxon>
        <taxon>Actinomycetota</taxon>
        <taxon>Actinomycetes</taxon>
        <taxon>Pseudonocardiales</taxon>
        <taxon>Pseudonocardiaceae</taxon>
        <taxon>Prauserella</taxon>
    </lineage>
</organism>
<keyword evidence="4" id="KW-0804">Transcription</keyword>
<dbReference type="Gene3D" id="3.40.190.10">
    <property type="entry name" value="Periplasmic binding protein-like II"/>
    <property type="match status" value="2"/>
</dbReference>
<dbReference type="InterPro" id="IPR005119">
    <property type="entry name" value="LysR_subst-bd"/>
</dbReference>
<feature type="domain" description="HTH lysR-type" evidence="5">
    <location>
        <begin position="2"/>
        <end position="59"/>
    </location>
</feature>
<dbReference type="GO" id="GO:0003677">
    <property type="term" value="F:DNA binding"/>
    <property type="evidence" value="ECO:0007669"/>
    <property type="project" value="UniProtKB-KW"/>
</dbReference>
<protein>
    <submittedName>
        <fullName evidence="6">DNA-binding transcriptional LysR family regulator</fullName>
    </submittedName>
</protein>
<evidence type="ECO:0000256" key="2">
    <source>
        <dbReference type="ARBA" id="ARBA00023015"/>
    </source>
</evidence>
<dbReference type="OrthoDB" id="4131546at2"/>
<dbReference type="Gene3D" id="1.10.10.10">
    <property type="entry name" value="Winged helix-like DNA-binding domain superfamily/Winged helix DNA-binding domain"/>
    <property type="match status" value="1"/>
</dbReference>
<dbReference type="RefSeq" id="WP_030533849.1">
    <property type="nucleotide sequence ID" value="NZ_JOIJ01000019.1"/>
</dbReference>
<dbReference type="InterPro" id="IPR036390">
    <property type="entry name" value="WH_DNA-bd_sf"/>
</dbReference>
<dbReference type="PROSITE" id="PS50931">
    <property type="entry name" value="HTH_LYSR"/>
    <property type="match status" value="1"/>
</dbReference>
<dbReference type="AlphaFoldDB" id="A0A660CMF2"/>
<keyword evidence="2" id="KW-0805">Transcription regulation</keyword>
<evidence type="ECO:0000313" key="6">
    <source>
        <dbReference type="EMBL" id="TWH22421.1"/>
    </source>
</evidence>
<proteinExistence type="inferred from homology"/>
<dbReference type="Proteomes" id="UP000317303">
    <property type="component" value="Unassembled WGS sequence"/>
</dbReference>
<dbReference type="PANTHER" id="PTHR30346">
    <property type="entry name" value="TRANSCRIPTIONAL DUAL REGULATOR HCAR-RELATED"/>
    <property type="match status" value="1"/>
</dbReference>
<comment type="caution">
    <text evidence="6">The sequence shown here is derived from an EMBL/GenBank/DDBJ whole genome shotgun (WGS) entry which is preliminary data.</text>
</comment>
<keyword evidence="3 6" id="KW-0238">DNA-binding</keyword>
<dbReference type="GO" id="GO:0032993">
    <property type="term" value="C:protein-DNA complex"/>
    <property type="evidence" value="ECO:0007669"/>
    <property type="project" value="TreeGrafter"/>
</dbReference>
<dbReference type="GO" id="GO:0003700">
    <property type="term" value="F:DNA-binding transcription factor activity"/>
    <property type="evidence" value="ECO:0007669"/>
    <property type="project" value="InterPro"/>
</dbReference>
<sequence length="293" mass="31440">MLDVAKLRLLRAVIATGSVRATATSLGYTPSAVSQQLTALQRETGLRLFDRVGRGIEPTSAGRTLAAEAEHVFTALASLDGVVDDLRAGRVGSLSIGYFASAGATWLPLVVAALQHEFPELRLDLRMTEFRDGIELPDIDLFVDAPGIEHAAQADIHPLVDDPFVAVVRDDDPLADRSEVPLAELADRRWVDNDLQRGACRQVMLDTCAEAGFSPQFAVETHDYRTAFPFVATGIGITVVPCLGVVDLPAGLTTVRLVSPEPVRHIAVSVKKAVADHPAAIRALDVLRSLVRA</sequence>
<comment type="similarity">
    <text evidence="1">Belongs to the LysR transcriptional regulatory family.</text>
</comment>
<dbReference type="SUPFAM" id="SSF53850">
    <property type="entry name" value="Periplasmic binding protein-like II"/>
    <property type="match status" value="1"/>
</dbReference>
<evidence type="ECO:0000313" key="7">
    <source>
        <dbReference type="Proteomes" id="UP000317303"/>
    </source>
</evidence>
<dbReference type="Pfam" id="PF00126">
    <property type="entry name" value="HTH_1"/>
    <property type="match status" value="1"/>
</dbReference>
<keyword evidence="7" id="KW-1185">Reference proteome</keyword>